<dbReference type="Gene3D" id="3.30.420.10">
    <property type="entry name" value="Ribonuclease H-like superfamily/Ribonuclease H"/>
    <property type="match status" value="1"/>
</dbReference>
<keyword evidence="5" id="KW-0269">Exonuclease</keyword>
<dbReference type="InterPro" id="IPR035901">
    <property type="entry name" value="GIY-YIG_endonuc_sf"/>
</dbReference>
<evidence type="ECO:0000256" key="2">
    <source>
        <dbReference type="ARBA" id="ARBA00026073"/>
    </source>
</evidence>
<dbReference type="PANTHER" id="PTHR30231:SF41">
    <property type="entry name" value="DNA POLYMERASE III SUBUNIT EPSILON"/>
    <property type="match status" value="1"/>
</dbReference>
<reference evidence="5 6" key="1">
    <citation type="submission" date="2019-05" db="EMBL/GenBank/DDBJ databases">
        <authorList>
            <person name="Zhang J.-Y."/>
            <person name="Feg X."/>
            <person name="Du Z.-J."/>
        </authorList>
    </citation>
    <scope>NUCLEOTIDE SEQUENCE [LARGE SCALE GENOMIC DNA]</scope>
    <source>
        <strain evidence="5 6">RZ26</strain>
    </source>
</reference>
<name>A0A5S3PQL4_9FLAO</name>
<dbReference type="SMART" id="SM00479">
    <property type="entry name" value="EXOIII"/>
    <property type="match status" value="1"/>
</dbReference>
<dbReference type="OrthoDB" id="9803913at2"/>
<evidence type="ECO:0000256" key="1">
    <source>
        <dbReference type="ARBA" id="ARBA00025483"/>
    </source>
</evidence>
<evidence type="ECO:0000313" key="5">
    <source>
        <dbReference type="EMBL" id="TMM56919.1"/>
    </source>
</evidence>
<dbReference type="PROSITE" id="PS50164">
    <property type="entry name" value="GIY_YIG"/>
    <property type="match status" value="1"/>
</dbReference>
<dbReference type="GO" id="GO:0005829">
    <property type="term" value="C:cytosol"/>
    <property type="evidence" value="ECO:0007669"/>
    <property type="project" value="TreeGrafter"/>
</dbReference>
<dbReference type="SUPFAM" id="SSF53098">
    <property type="entry name" value="Ribonuclease H-like"/>
    <property type="match status" value="1"/>
</dbReference>
<dbReference type="Pfam" id="PF00929">
    <property type="entry name" value="RNase_T"/>
    <property type="match status" value="1"/>
</dbReference>
<dbReference type="InterPro" id="IPR012337">
    <property type="entry name" value="RNaseH-like_sf"/>
</dbReference>
<protein>
    <submittedName>
        <fullName evidence="5">Exonuclease</fullName>
    </submittedName>
</protein>
<dbReference type="PANTHER" id="PTHR30231">
    <property type="entry name" value="DNA POLYMERASE III SUBUNIT EPSILON"/>
    <property type="match status" value="1"/>
</dbReference>
<sequence length="455" mass="51450">MYAILDIETTGGKYNEEGITEIAIHKYDGHEVVDKFISLVNPEKDIQPFVVKLTGINNKMLRTAPKFHEVAKRIVEITEGAVIIAHNAQFDYRILRTEFRRLGYNFERKTLCTVELSQKLLPDAESYSLGKLVRSLGIAVSDRHRANGDALATLKLFRLLLSKDLDKSIIKTVVRAETLGELSTRQLDIVDTLPSETGVYYMHNKDGEIIFLGKSSNIKKRVNQHFTKSGNKARKLQKETKKVTFEKTGSELIALLKENEELKRNKPRYNHRVKPKLFSHGLYQTISEDGYIQFYTAAINAKGSTGLVTTFSSNASAKNLLYKISKDFNLCDKINGLSEAKSNCSKYKEGNCKGACIQKEGVDTYNERALEALKTFSLSMKNCILTDKGREVGEYSAILIQNGELKGIGFYDLNHQINNIHILESIITPMKSNANTTHIIESYLRKRRVKKVIDL</sequence>
<dbReference type="SMART" id="SM00465">
    <property type="entry name" value="GIYc"/>
    <property type="match status" value="1"/>
</dbReference>
<dbReference type="InterPro" id="IPR036397">
    <property type="entry name" value="RNaseH_sf"/>
</dbReference>
<dbReference type="CDD" id="cd10434">
    <property type="entry name" value="GIY-YIG_UvrC_Cho"/>
    <property type="match status" value="1"/>
</dbReference>
<keyword evidence="6" id="KW-1185">Reference proteome</keyword>
<keyword evidence="3" id="KW-0175">Coiled coil</keyword>
<dbReference type="RefSeq" id="WP_138657903.1">
    <property type="nucleotide sequence ID" value="NZ_VATY01000002.1"/>
</dbReference>
<dbReference type="AlphaFoldDB" id="A0A5S3PQL4"/>
<evidence type="ECO:0000256" key="3">
    <source>
        <dbReference type="SAM" id="Coils"/>
    </source>
</evidence>
<dbReference type="EMBL" id="VATY01000002">
    <property type="protein sequence ID" value="TMM56919.1"/>
    <property type="molecule type" value="Genomic_DNA"/>
</dbReference>
<dbReference type="InterPro" id="IPR013520">
    <property type="entry name" value="Ribonucl_H"/>
</dbReference>
<feature type="coiled-coil region" evidence="3">
    <location>
        <begin position="245"/>
        <end position="272"/>
    </location>
</feature>
<dbReference type="InterPro" id="IPR000305">
    <property type="entry name" value="GIY-YIG_endonuc"/>
</dbReference>
<evidence type="ECO:0000313" key="6">
    <source>
        <dbReference type="Proteomes" id="UP000310314"/>
    </source>
</evidence>
<dbReference type="Gene3D" id="3.40.1440.10">
    <property type="entry name" value="GIY-YIG endonuclease"/>
    <property type="match status" value="1"/>
</dbReference>
<dbReference type="GO" id="GO:0008408">
    <property type="term" value="F:3'-5' exonuclease activity"/>
    <property type="evidence" value="ECO:0007669"/>
    <property type="project" value="TreeGrafter"/>
</dbReference>
<comment type="subunit">
    <text evidence="2">DNA polymerase III contains a core (composed of alpha, epsilon and theta chains) that associates with a tau subunit. This core dimerizes to form the POLIII' complex. PolIII' associates with the gamma complex (composed of gamma, delta, delta', psi and chi chains) and with the beta chain to form the complete DNA polymerase III complex.</text>
</comment>
<dbReference type="NCBIfam" id="TIGR00573">
    <property type="entry name" value="dnaq"/>
    <property type="match status" value="1"/>
</dbReference>
<keyword evidence="5" id="KW-0540">Nuclease</keyword>
<dbReference type="CDD" id="cd06127">
    <property type="entry name" value="DEDDh"/>
    <property type="match status" value="1"/>
</dbReference>
<proteinExistence type="predicted"/>
<dbReference type="Proteomes" id="UP000310314">
    <property type="component" value="Unassembled WGS sequence"/>
</dbReference>
<keyword evidence="5" id="KW-0378">Hydrolase</keyword>
<comment type="function">
    <text evidence="1">DNA polymerase III is a complex, multichain enzyme responsible for most of the replicative synthesis in bacteria. The epsilon subunit contain the editing function and is a proofreading 3'-5' exonuclease.</text>
</comment>
<dbReference type="InterPro" id="IPR006054">
    <property type="entry name" value="DnaQ"/>
</dbReference>
<dbReference type="GO" id="GO:0003887">
    <property type="term" value="F:DNA-directed DNA polymerase activity"/>
    <property type="evidence" value="ECO:0007669"/>
    <property type="project" value="InterPro"/>
</dbReference>
<dbReference type="SUPFAM" id="SSF82771">
    <property type="entry name" value="GIY-YIG endonuclease"/>
    <property type="match status" value="1"/>
</dbReference>
<dbReference type="GO" id="GO:0003677">
    <property type="term" value="F:DNA binding"/>
    <property type="evidence" value="ECO:0007669"/>
    <property type="project" value="InterPro"/>
</dbReference>
<feature type="domain" description="GIY-YIG" evidence="4">
    <location>
        <begin position="195"/>
        <end position="271"/>
    </location>
</feature>
<dbReference type="Pfam" id="PF01541">
    <property type="entry name" value="GIY-YIG"/>
    <property type="match status" value="1"/>
</dbReference>
<comment type="caution">
    <text evidence="5">The sequence shown here is derived from an EMBL/GenBank/DDBJ whole genome shotgun (WGS) entry which is preliminary data.</text>
</comment>
<dbReference type="GO" id="GO:0045004">
    <property type="term" value="P:DNA replication proofreading"/>
    <property type="evidence" value="ECO:0007669"/>
    <property type="project" value="TreeGrafter"/>
</dbReference>
<organism evidence="5 6">
    <name type="scientific">Maribacter algarum</name>
    <name type="common">ex Zhang et al. 2020</name>
    <dbReference type="NCBI Taxonomy" id="2578118"/>
    <lineage>
        <taxon>Bacteria</taxon>
        <taxon>Pseudomonadati</taxon>
        <taxon>Bacteroidota</taxon>
        <taxon>Flavobacteriia</taxon>
        <taxon>Flavobacteriales</taxon>
        <taxon>Flavobacteriaceae</taxon>
        <taxon>Maribacter</taxon>
    </lineage>
</organism>
<accession>A0A5S3PQL4</accession>
<dbReference type="GO" id="GO:0006289">
    <property type="term" value="P:nucleotide-excision repair"/>
    <property type="evidence" value="ECO:0007669"/>
    <property type="project" value="InterPro"/>
</dbReference>
<gene>
    <name evidence="5" type="ORF">FEE95_10505</name>
</gene>
<dbReference type="FunFam" id="3.30.420.10:FF:000045">
    <property type="entry name" value="3'-5' exonuclease DinG"/>
    <property type="match status" value="1"/>
</dbReference>
<evidence type="ECO:0000259" key="4">
    <source>
        <dbReference type="PROSITE" id="PS50164"/>
    </source>
</evidence>
<dbReference type="InterPro" id="IPR047296">
    <property type="entry name" value="GIY-YIG_UvrC_Cho"/>
</dbReference>